<reference evidence="4" key="1">
    <citation type="journal article" date="2024" name="IScience">
        <title>Strigolactones Initiate the Formation of Haustorium-like Structures in Castilleja.</title>
        <authorList>
            <person name="Buerger M."/>
            <person name="Peterson D."/>
            <person name="Chory J."/>
        </authorList>
    </citation>
    <scope>NUCLEOTIDE SEQUENCE [LARGE SCALE GENOMIC DNA]</scope>
</reference>
<feature type="region of interest" description="Disordered" evidence="1">
    <location>
        <begin position="18"/>
        <end position="46"/>
    </location>
</feature>
<dbReference type="PANTHER" id="PTHR33591:SF1">
    <property type="entry name" value="BETA-CAROTENE ISOMERASE D27, CHLOROPLASTIC"/>
    <property type="match status" value="1"/>
</dbReference>
<proteinExistence type="predicted"/>
<dbReference type="PANTHER" id="PTHR33591">
    <property type="entry name" value="BETA-CAROTENE ISOMERASE D27"/>
    <property type="match status" value="1"/>
</dbReference>
<gene>
    <name evidence="3" type="primary">D27</name>
    <name evidence="3" type="ORF">CASFOL_008776</name>
</gene>
<accession>A0ABD3E076</accession>
<dbReference type="GO" id="GO:0106365">
    <property type="term" value="F:beta-carotene isomerase activity"/>
    <property type="evidence" value="ECO:0007669"/>
    <property type="project" value="UniProtKB-EC"/>
</dbReference>
<name>A0ABD3E076_9LAMI</name>
<evidence type="ECO:0000256" key="1">
    <source>
        <dbReference type="SAM" id="MobiDB-lite"/>
    </source>
</evidence>
<feature type="region of interest" description="Disordered" evidence="1">
    <location>
        <begin position="221"/>
        <end position="257"/>
    </location>
</feature>
<dbReference type="AlphaFoldDB" id="A0ABD3E076"/>
<dbReference type="InterPro" id="IPR025114">
    <property type="entry name" value="D27-like_C"/>
</dbReference>
<keyword evidence="4" id="KW-1185">Reference proteome</keyword>
<dbReference type="InterPro" id="IPR038938">
    <property type="entry name" value="D27-like"/>
</dbReference>
<dbReference type="Pfam" id="PF13225">
    <property type="entry name" value="D27-like_C"/>
    <property type="match status" value="1"/>
</dbReference>
<sequence>MDATLFQPYKSLFQPPQAHRKVTMPNRKRSSSILSELKDKGSNKSHESKYAYNDNWIHSLAINHLSHSLQASTGHRNKKSGYDGLIEAARTVHRNFSPSQQRLIIRQTLDMAAPRPLLNLIRALMPPSKGVRENYAFMTTLFFTWLVGPCEVRESEYEVGKEKNVVYIPKCRYLEEANCVGMCTNLCKMPCQEFIKETLGTPVNMVPNFDDMSCEMIFGQEPPPESLDPAFTQPCYKQSSPPKDTKKNAQPNDPTKQ</sequence>
<feature type="compositionally biased region" description="Basic residues" evidence="1">
    <location>
        <begin position="18"/>
        <end position="30"/>
    </location>
</feature>
<protein>
    <submittedName>
        <fullName evidence="3">Beta-carotene isomerase d27, chloroplastic</fullName>
        <ecNumber evidence="3">5.2.1.14</ecNumber>
    </submittedName>
</protein>
<evidence type="ECO:0000259" key="2">
    <source>
        <dbReference type="Pfam" id="PF13225"/>
    </source>
</evidence>
<feature type="domain" description="Beta-carotene isomerase D27-like C-terminal" evidence="2">
    <location>
        <begin position="145"/>
        <end position="225"/>
    </location>
</feature>
<dbReference type="EMBL" id="JAVIJP010000009">
    <property type="protein sequence ID" value="KAL3647808.1"/>
    <property type="molecule type" value="Genomic_DNA"/>
</dbReference>
<evidence type="ECO:0000313" key="3">
    <source>
        <dbReference type="EMBL" id="KAL3647808.1"/>
    </source>
</evidence>
<comment type="caution">
    <text evidence="3">The sequence shown here is derived from an EMBL/GenBank/DDBJ whole genome shotgun (WGS) entry which is preliminary data.</text>
</comment>
<feature type="compositionally biased region" description="Polar residues" evidence="1">
    <location>
        <begin position="235"/>
        <end position="257"/>
    </location>
</feature>
<dbReference type="EC" id="5.2.1.14" evidence="3"/>
<evidence type="ECO:0000313" key="4">
    <source>
        <dbReference type="Proteomes" id="UP001632038"/>
    </source>
</evidence>
<dbReference type="Proteomes" id="UP001632038">
    <property type="component" value="Unassembled WGS sequence"/>
</dbReference>
<feature type="compositionally biased region" description="Basic and acidic residues" evidence="1">
    <location>
        <begin position="36"/>
        <end position="46"/>
    </location>
</feature>
<organism evidence="3 4">
    <name type="scientific">Castilleja foliolosa</name>
    <dbReference type="NCBI Taxonomy" id="1961234"/>
    <lineage>
        <taxon>Eukaryota</taxon>
        <taxon>Viridiplantae</taxon>
        <taxon>Streptophyta</taxon>
        <taxon>Embryophyta</taxon>
        <taxon>Tracheophyta</taxon>
        <taxon>Spermatophyta</taxon>
        <taxon>Magnoliopsida</taxon>
        <taxon>eudicotyledons</taxon>
        <taxon>Gunneridae</taxon>
        <taxon>Pentapetalae</taxon>
        <taxon>asterids</taxon>
        <taxon>lamiids</taxon>
        <taxon>Lamiales</taxon>
        <taxon>Orobanchaceae</taxon>
        <taxon>Pedicularideae</taxon>
        <taxon>Castillejinae</taxon>
        <taxon>Castilleja</taxon>
    </lineage>
</organism>
<keyword evidence="3" id="KW-0413">Isomerase</keyword>